<protein>
    <submittedName>
        <fullName evidence="1">Uncharacterized protein</fullName>
    </submittedName>
</protein>
<sequence>MKRINYIYGDNLNGLIFIKEIEPQISLSRKSRRAIFKCFCGKEFGTIIRSIISGNTKSCGCFGLKSRSSRFTKHGLRQHPLYRVWCSIKTRCSNQSRADYRYYGGKGIKLSEEFSNDFLSFYNYVISLDKYDERESKKLTLDRISNVGDYDRGNLRWATRKEQANNRGNNVKT</sequence>
<gene>
    <name evidence="1" type="ORF">LCGC14_1200070</name>
</gene>
<reference evidence="1" key="1">
    <citation type="journal article" date="2015" name="Nature">
        <title>Complex archaea that bridge the gap between prokaryotes and eukaryotes.</title>
        <authorList>
            <person name="Spang A."/>
            <person name="Saw J.H."/>
            <person name="Jorgensen S.L."/>
            <person name="Zaremba-Niedzwiedzka K."/>
            <person name="Martijn J."/>
            <person name="Lind A.E."/>
            <person name="van Eijk R."/>
            <person name="Schleper C."/>
            <person name="Guy L."/>
            <person name="Ettema T.J."/>
        </authorList>
    </citation>
    <scope>NUCLEOTIDE SEQUENCE</scope>
</reference>
<accession>A0A0F9M4K6</accession>
<dbReference type="EMBL" id="LAZR01006162">
    <property type="protein sequence ID" value="KKM94261.1"/>
    <property type="molecule type" value="Genomic_DNA"/>
</dbReference>
<proteinExistence type="predicted"/>
<name>A0A0F9M4K6_9ZZZZ</name>
<dbReference type="AlphaFoldDB" id="A0A0F9M4K6"/>
<evidence type="ECO:0000313" key="1">
    <source>
        <dbReference type="EMBL" id="KKM94261.1"/>
    </source>
</evidence>
<comment type="caution">
    <text evidence="1">The sequence shown here is derived from an EMBL/GenBank/DDBJ whole genome shotgun (WGS) entry which is preliminary data.</text>
</comment>
<organism evidence="1">
    <name type="scientific">marine sediment metagenome</name>
    <dbReference type="NCBI Taxonomy" id="412755"/>
    <lineage>
        <taxon>unclassified sequences</taxon>
        <taxon>metagenomes</taxon>
        <taxon>ecological metagenomes</taxon>
    </lineage>
</organism>